<evidence type="ECO:0000256" key="1">
    <source>
        <dbReference type="SAM" id="MobiDB-lite"/>
    </source>
</evidence>
<feature type="compositionally biased region" description="Polar residues" evidence="1">
    <location>
        <begin position="150"/>
        <end position="187"/>
    </location>
</feature>
<evidence type="ECO:0008006" key="5">
    <source>
        <dbReference type="Google" id="ProtNLM"/>
    </source>
</evidence>
<name>A0A0J9S395_PLAVI</name>
<evidence type="ECO:0000313" key="4">
    <source>
        <dbReference type="Proteomes" id="UP000053562"/>
    </source>
</evidence>
<feature type="compositionally biased region" description="Polar residues" evidence="1">
    <location>
        <begin position="204"/>
        <end position="216"/>
    </location>
</feature>
<protein>
    <recommendedName>
        <fullName evidence="5">Variable surface protein Vir18</fullName>
    </recommendedName>
</protein>
<feature type="transmembrane region" description="Helical" evidence="2">
    <location>
        <begin position="426"/>
        <end position="446"/>
    </location>
</feature>
<evidence type="ECO:0000313" key="3">
    <source>
        <dbReference type="EMBL" id="KMZ76617.1"/>
    </source>
</evidence>
<evidence type="ECO:0000256" key="2">
    <source>
        <dbReference type="SAM" id="Phobius"/>
    </source>
</evidence>
<feature type="region of interest" description="Disordered" evidence="1">
    <location>
        <begin position="98"/>
        <end position="272"/>
    </location>
</feature>
<proteinExistence type="predicted"/>
<accession>A0A0J9S395</accession>
<keyword evidence="2" id="KW-0472">Membrane</keyword>
<reference evidence="3 4" key="1">
    <citation type="submission" date="2011-08" db="EMBL/GenBank/DDBJ databases">
        <title>The Genome Sequence of Plasmodium vivax India VII.</title>
        <authorList>
            <consortium name="The Broad Institute Genome Sequencing Platform"/>
            <consortium name="The Broad Institute Genome Sequencing Center for Infectious Disease"/>
            <person name="Neafsey D."/>
            <person name="Carlton J."/>
            <person name="Barnwell J."/>
            <person name="Collins W."/>
            <person name="Escalante A."/>
            <person name="Mullikin J."/>
            <person name="Saul A."/>
            <person name="Guigo R."/>
            <person name="Camara F."/>
            <person name="Young S.K."/>
            <person name="Zeng Q."/>
            <person name="Gargeya S."/>
            <person name="Fitzgerald M."/>
            <person name="Haas B."/>
            <person name="Abouelleil A."/>
            <person name="Alvarado L."/>
            <person name="Arachchi H.M."/>
            <person name="Berlin A."/>
            <person name="Brown A."/>
            <person name="Chapman S.B."/>
            <person name="Chen Z."/>
            <person name="Dunbar C."/>
            <person name="Freedman E."/>
            <person name="Gearin G."/>
            <person name="Gellesch M."/>
            <person name="Goldberg J."/>
            <person name="Griggs A."/>
            <person name="Gujja S."/>
            <person name="Heiman D."/>
            <person name="Howarth C."/>
            <person name="Larson L."/>
            <person name="Lui A."/>
            <person name="MacDonald P.J.P."/>
            <person name="Montmayeur A."/>
            <person name="Murphy C."/>
            <person name="Neiman D."/>
            <person name="Pearson M."/>
            <person name="Priest M."/>
            <person name="Roberts A."/>
            <person name="Saif S."/>
            <person name="Shea T."/>
            <person name="Shenoy N."/>
            <person name="Sisk P."/>
            <person name="Stolte C."/>
            <person name="Sykes S."/>
            <person name="Wortman J."/>
            <person name="Nusbaum C."/>
            <person name="Birren B."/>
        </authorList>
    </citation>
    <scope>NUCLEOTIDE SEQUENCE [LARGE SCALE GENOMIC DNA]</scope>
    <source>
        <strain evidence="3 4">India VII</strain>
    </source>
</reference>
<sequence length="497" mass="55199">MNWKSGRSNHFLENLKKIRKHECTNKYFAALNEIEQKIDKAVKISPNKLYSSWNNISNLINNKNGELKECYDKQYISRHLNNEDKIINFSKRCTSDGKCNNGNTQVKKPPTPKIGKRETCKRGGNCENQIPSAGAEKITLPRRPPARNPITVSSPGPDTKSQGQKDTARQESNNADVRTQQQRSITNPAPPVIPEIEVPGKSANLDSITSEENQARPQPLVVEEPKENILGSPTRDHPVETITNGESCRGNSSEVSDSDKNTLPSKLLGDQTQSDNSLYLTNVDGNLNQCRDCVEQANDPHVVDTAVASKHDLHHGKTAEKGPMDASANVLVLDEKQPIEQHGDEATTSIIHHSGVCDNNGMAYADNEYPSVRTLCNKRTSDQEDYSKTLSSKGEDIELFNGNGNILDTLKKIFDSIPNKNHIMQASAPMGIVLLLGLLFKYTPLWRVLNKKNRKKGAGIIEELNSALQESSIVDDERSIPFSYGAFEYSTFDQNSY</sequence>
<keyword evidence="2" id="KW-0812">Transmembrane</keyword>
<gene>
    <name evidence="3" type="ORF">PVIIG_05461</name>
</gene>
<dbReference type="AlphaFoldDB" id="A0A0J9S395"/>
<keyword evidence="2" id="KW-1133">Transmembrane helix</keyword>
<feature type="compositionally biased region" description="Polar residues" evidence="1">
    <location>
        <begin position="241"/>
        <end position="255"/>
    </location>
</feature>
<dbReference type="Proteomes" id="UP000053562">
    <property type="component" value="Unassembled WGS sequence"/>
</dbReference>
<organism evidence="3 4">
    <name type="scientific">Plasmodium vivax India VII</name>
    <dbReference type="NCBI Taxonomy" id="1077284"/>
    <lineage>
        <taxon>Eukaryota</taxon>
        <taxon>Sar</taxon>
        <taxon>Alveolata</taxon>
        <taxon>Apicomplexa</taxon>
        <taxon>Aconoidasida</taxon>
        <taxon>Haemosporida</taxon>
        <taxon>Plasmodiidae</taxon>
        <taxon>Plasmodium</taxon>
        <taxon>Plasmodium (Plasmodium)</taxon>
    </lineage>
</organism>
<dbReference type="EMBL" id="KQ234675">
    <property type="protein sequence ID" value="KMZ76617.1"/>
    <property type="molecule type" value="Genomic_DNA"/>
</dbReference>